<comment type="caution">
    <text evidence="1">The sequence shown here is derived from an EMBL/GenBank/DDBJ whole genome shotgun (WGS) entry which is preliminary data.</text>
</comment>
<evidence type="ECO:0000313" key="2">
    <source>
        <dbReference type="Proteomes" id="UP000783934"/>
    </source>
</evidence>
<accession>A0ABX0WRQ0</accession>
<gene>
    <name evidence="1" type="ORF">GGR41_001685</name>
</gene>
<dbReference type="EMBL" id="JAATIZ010000003">
    <property type="protein sequence ID" value="NJB65436.1"/>
    <property type="molecule type" value="Genomic_DNA"/>
</dbReference>
<protein>
    <submittedName>
        <fullName evidence="1">Uncharacterized protein</fullName>
    </submittedName>
</protein>
<reference evidence="1 2" key="1">
    <citation type="submission" date="2020-03" db="EMBL/GenBank/DDBJ databases">
        <title>Genomic Encyclopedia of Type Strains, Phase IV (KMG-IV): sequencing the most valuable type-strain genomes for metagenomic binning, comparative biology and taxonomic classification.</title>
        <authorList>
            <person name="Goeker M."/>
        </authorList>
    </citation>
    <scope>NUCLEOTIDE SEQUENCE [LARGE SCALE GENOMIC DNA]</scope>
    <source>
        <strain evidence="1 2">DSM 26613</strain>
    </source>
</reference>
<proteinExistence type="predicted"/>
<organism evidence="1 2">
    <name type="scientific">Paenalcaligenes hominis</name>
    <dbReference type="NCBI Taxonomy" id="643674"/>
    <lineage>
        <taxon>Bacteria</taxon>
        <taxon>Pseudomonadati</taxon>
        <taxon>Pseudomonadota</taxon>
        <taxon>Betaproteobacteria</taxon>
        <taxon>Burkholderiales</taxon>
        <taxon>Alcaligenaceae</taxon>
        <taxon>Paenalcaligenes</taxon>
    </lineage>
</organism>
<name>A0ABX0WRQ0_9BURK</name>
<evidence type="ECO:0000313" key="1">
    <source>
        <dbReference type="EMBL" id="NJB65436.1"/>
    </source>
</evidence>
<dbReference type="Proteomes" id="UP000783934">
    <property type="component" value="Unassembled WGS sequence"/>
</dbReference>
<keyword evidence="2" id="KW-1185">Reference proteome</keyword>
<sequence>MPPIGLNVYNWIFFNAGYVKTAHNWAVFGLVD</sequence>